<dbReference type="GO" id="GO:0008614">
    <property type="term" value="P:pyridoxine metabolic process"/>
    <property type="evidence" value="ECO:0007669"/>
    <property type="project" value="TreeGrafter"/>
</dbReference>
<dbReference type="Gene3D" id="3.40.50.880">
    <property type="match status" value="1"/>
</dbReference>
<evidence type="ECO:0000256" key="1">
    <source>
        <dbReference type="ARBA" id="ARBA00008345"/>
    </source>
</evidence>
<dbReference type="InterPro" id="IPR021196">
    <property type="entry name" value="PdxT/SNO_CS"/>
</dbReference>
<comment type="catalytic activity">
    <reaction evidence="7 10">
        <text>L-glutamine + H2O = L-glutamate + NH4(+)</text>
        <dbReference type="Rhea" id="RHEA:15889"/>
        <dbReference type="ChEBI" id="CHEBI:15377"/>
        <dbReference type="ChEBI" id="CHEBI:28938"/>
        <dbReference type="ChEBI" id="CHEBI:29985"/>
        <dbReference type="ChEBI" id="CHEBI:58359"/>
        <dbReference type="EC" id="3.5.1.2"/>
    </reaction>
</comment>
<organism evidence="11 12">
    <name type="scientific">Acidipropionibacterium jensenii</name>
    <dbReference type="NCBI Taxonomy" id="1749"/>
    <lineage>
        <taxon>Bacteria</taxon>
        <taxon>Bacillati</taxon>
        <taxon>Actinomycetota</taxon>
        <taxon>Actinomycetes</taxon>
        <taxon>Propionibacteriales</taxon>
        <taxon>Propionibacteriaceae</taxon>
        <taxon>Acidipropionibacterium</taxon>
    </lineage>
</organism>
<accession>A0A3T0RZS8</accession>
<dbReference type="InterPro" id="IPR029062">
    <property type="entry name" value="Class_I_gatase-like"/>
</dbReference>
<feature type="active site" description="Charge relay system" evidence="10">
    <location>
        <position position="175"/>
    </location>
</feature>
<dbReference type="RefSeq" id="WP_097798960.1">
    <property type="nucleotide sequence ID" value="NZ_CP025570.1"/>
</dbReference>
<proteinExistence type="inferred from homology"/>
<evidence type="ECO:0000256" key="3">
    <source>
        <dbReference type="ARBA" id="ARBA00022898"/>
    </source>
</evidence>
<evidence type="ECO:0000313" key="12">
    <source>
        <dbReference type="Proteomes" id="UP000285875"/>
    </source>
</evidence>
<feature type="active site" description="Charge relay system" evidence="10">
    <location>
        <position position="173"/>
    </location>
</feature>
<dbReference type="InterPro" id="IPR002161">
    <property type="entry name" value="PdxT/SNO"/>
</dbReference>
<dbReference type="HAMAP" id="MF_01615">
    <property type="entry name" value="PdxT"/>
    <property type="match status" value="1"/>
</dbReference>
<dbReference type="CDD" id="cd01749">
    <property type="entry name" value="GATase1_PB"/>
    <property type="match status" value="1"/>
</dbReference>
<dbReference type="EC" id="3.5.1.2" evidence="10"/>
<feature type="binding site" evidence="10">
    <location>
        <begin position="136"/>
        <end position="137"/>
    </location>
    <ligand>
        <name>L-glutamine</name>
        <dbReference type="ChEBI" id="CHEBI:58359"/>
    </ligand>
</feature>
<dbReference type="EC" id="4.3.3.6" evidence="10"/>
<dbReference type="SUPFAM" id="SSF52317">
    <property type="entry name" value="Class I glutamine amidotransferase-like"/>
    <property type="match status" value="1"/>
</dbReference>
<dbReference type="GO" id="GO:0036381">
    <property type="term" value="F:pyridoxal 5'-phosphate synthase (glutamine hydrolysing) activity"/>
    <property type="evidence" value="ECO:0007669"/>
    <property type="project" value="UniProtKB-UniRule"/>
</dbReference>
<evidence type="ECO:0000256" key="8">
    <source>
        <dbReference type="ARBA" id="ARBA00054599"/>
    </source>
</evidence>
<dbReference type="PANTHER" id="PTHR31559:SF0">
    <property type="entry name" value="PYRIDOXAL 5'-PHOSPHATE SYNTHASE SUBUNIT SNO1-RELATED"/>
    <property type="match status" value="1"/>
</dbReference>
<dbReference type="PROSITE" id="PS51273">
    <property type="entry name" value="GATASE_TYPE_1"/>
    <property type="match status" value="1"/>
</dbReference>
<evidence type="ECO:0000256" key="2">
    <source>
        <dbReference type="ARBA" id="ARBA00022801"/>
    </source>
</evidence>
<keyword evidence="2 10" id="KW-0378">Hydrolase</keyword>
<protein>
    <recommendedName>
        <fullName evidence="10">Pyridoxal 5'-phosphate synthase subunit PdxT</fullName>
        <ecNumber evidence="10">4.3.3.6</ecNumber>
    </recommendedName>
    <alternativeName>
        <fullName evidence="10">Pdx2</fullName>
    </alternativeName>
    <alternativeName>
        <fullName evidence="10">Pyridoxal 5'-phosphate synthase glutaminase subunit</fullName>
        <ecNumber evidence="10">3.5.1.2</ecNumber>
    </alternativeName>
</protein>
<dbReference type="Proteomes" id="UP000285875">
    <property type="component" value="Chromosome"/>
</dbReference>
<evidence type="ECO:0000256" key="10">
    <source>
        <dbReference type="HAMAP-Rule" id="MF_01615"/>
    </source>
</evidence>
<dbReference type="GO" id="GO:0004359">
    <property type="term" value="F:glutaminase activity"/>
    <property type="evidence" value="ECO:0007669"/>
    <property type="project" value="UniProtKB-UniRule"/>
</dbReference>
<dbReference type="UniPathway" id="UPA00245"/>
<keyword evidence="5 10" id="KW-0456">Lyase</keyword>
<comment type="subunit">
    <text evidence="9 10">In the presence of PdxS, forms a dodecamer of heterodimers. Only shows activity in the heterodimer.</text>
</comment>
<dbReference type="PIRSF" id="PIRSF005639">
    <property type="entry name" value="Glut_amidoT_SNO"/>
    <property type="match status" value="1"/>
</dbReference>
<evidence type="ECO:0000256" key="4">
    <source>
        <dbReference type="ARBA" id="ARBA00022962"/>
    </source>
</evidence>
<name>A0A3T0RZS8_9ACTN</name>
<dbReference type="FunFam" id="3.40.50.880:FF:000010">
    <property type="entry name" value="uncharacterized protein LOC100176842 isoform X2"/>
    <property type="match status" value="1"/>
</dbReference>
<dbReference type="KEGG" id="aji:C0Z10_07425"/>
<feature type="active site" description="Nucleophile" evidence="10">
    <location>
        <position position="79"/>
    </location>
</feature>
<evidence type="ECO:0000313" key="11">
    <source>
        <dbReference type="EMBL" id="AZZ39608.1"/>
    </source>
</evidence>
<dbReference type="GO" id="GO:1903600">
    <property type="term" value="C:glutaminase complex"/>
    <property type="evidence" value="ECO:0007669"/>
    <property type="project" value="TreeGrafter"/>
</dbReference>
<feature type="binding site" evidence="10">
    <location>
        <position position="108"/>
    </location>
    <ligand>
        <name>L-glutamine</name>
        <dbReference type="ChEBI" id="CHEBI:58359"/>
    </ligand>
</feature>
<dbReference type="EMBL" id="CP025570">
    <property type="protein sequence ID" value="AZZ39608.1"/>
    <property type="molecule type" value="Genomic_DNA"/>
</dbReference>
<dbReference type="Pfam" id="PF01174">
    <property type="entry name" value="SNO"/>
    <property type="match status" value="1"/>
</dbReference>
<comment type="similarity">
    <text evidence="1 10">Belongs to the glutaminase PdxT/SNO family.</text>
</comment>
<evidence type="ECO:0000256" key="6">
    <source>
        <dbReference type="ARBA" id="ARBA00047992"/>
    </source>
</evidence>
<keyword evidence="3 10" id="KW-0663">Pyridoxal phosphate</keyword>
<comment type="function">
    <text evidence="8 10">Catalyzes the hydrolysis of glutamine to glutamate and ammonia as part of the biosynthesis of pyridoxal 5'-phosphate. The resulting ammonia molecule is channeled to the active site of PdxS.</text>
</comment>
<sequence>MVRVGVLALQGGVAEHREALHRLGVETTQVRRPADLAGLDGIVLPGGESTVIDKLARTFGLAEPLRAAIATGLPTLATCAGLIYLACRIRGAAPGQQTLGVLDITVRRNAFGTQLDSFETLLSVDGVADPVPATFIRAPVITELGPGVRAVARLDESRVVGVRQGAVTGYSFHPEESTDLRVHRAWIDSWAASGELAS</sequence>
<comment type="catalytic activity">
    <reaction evidence="6 10">
        <text>aldehydo-D-ribose 5-phosphate + D-glyceraldehyde 3-phosphate + L-glutamine = pyridoxal 5'-phosphate + L-glutamate + phosphate + 3 H2O + H(+)</text>
        <dbReference type="Rhea" id="RHEA:31507"/>
        <dbReference type="ChEBI" id="CHEBI:15377"/>
        <dbReference type="ChEBI" id="CHEBI:15378"/>
        <dbReference type="ChEBI" id="CHEBI:29985"/>
        <dbReference type="ChEBI" id="CHEBI:43474"/>
        <dbReference type="ChEBI" id="CHEBI:58273"/>
        <dbReference type="ChEBI" id="CHEBI:58359"/>
        <dbReference type="ChEBI" id="CHEBI:59776"/>
        <dbReference type="ChEBI" id="CHEBI:597326"/>
        <dbReference type="EC" id="4.3.3.6"/>
    </reaction>
</comment>
<dbReference type="PANTHER" id="PTHR31559">
    <property type="entry name" value="PYRIDOXAL 5'-PHOSPHATE SYNTHASE SUBUNIT SNO"/>
    <property type="match status" value="1"/>
</dbReference>
<evidence type="ECO:0000256" key="5">
    <source>
        <dbReference type="ARBA" id="ARBA00023239"/>
    </source>
</evidence>
<dbReference type="AlphaFoldDB" id="A0A3T0RZS8"/>
<dbReference type="PROSITE" id="PS01236">
    <property type="entry name" value="PDXT_SNO_1"/>
    <property type="match status" value="1"/>
</dbReference>
<dbReference type="GO" id="GO:0042823">
    <property type="term" value="P:pyridoxal phosphate biosynthetic process"/>
    <property type="evidence" value="ECO:0007669"/>
    <property type="project" value="UniProtKB-UniRule"/>
</dbReference>
<dbReference type="PROSITE" id="PS51130">
    <property type="entry name" value="PDXT_SNO_2"/>
    <property type="match status" value="1"/>
</dbReference>
<evidence type="ECO:0000256" key="7">
    <source>
        <dbReference type="ARBA" id="ARBA00049534"/>
    </source>
</evidence>
<dbReference type="GO" id="GO:0006543">
    <property type="term" value="P:L-glutamine catabolic process"/>
    <property type="evidence" value="ECO:0007669"/>
    <property type="project" value="UniProtKB-UniRule"/>
</dbReference>
<gene>
    <name evidence="10" type="primary">pdxT</name>
    <name evidence="11" type="ORF">C0Z10_07425</name>
</gene>
<dbReference type="GeneID" id="82885884"/>
<dbReference type="NCBIfam" id="TIGR03800">
    <property type="entry name" value="PLP_synth_Pdx2"/>
    <property type="match status" value="1"/>
</dbReference>
<dbReference type="GO" id="GO:0005829">
    <property type="term" value="C:cytosol"/>
    <property type="evidence" value="ECO:0007669"/>
    <property type="project" value="TreeGrafter"/>
</dbReference>
<keyword evidence="4 10" id="KW-0315">Glutamine amidotransferase</keyword>
<feature type="binding site" evidence="10">
    <location>
        <begin position="47"/>
        <end position="49"/>
    </location>
    <ligand>
        <name>L-glutamine</name>
        <dbReference type="ChEBI" id="CHEBI:58359"/>
    </ligand>
</feature>
<comment type="pathway">
    <text evidence="10">Cofactor biosynthesis; pyridoxal 5'-phosphate biosynthesis.</text>
</comment>
<evidence type="ECO:0000256" key="9">
    <source>
        <dbReference type="ARBA" id="ARBA00064749"/>
    </source>
</evidence>
<reference evidence="12" key="1">
    <citation type="submission" date="2017-12" db="EMBL/GenBank/DDBJ databases">
        <title>Whole genome sequencing of Acidipropionibacterium jensenii strains JS279 and JS280.</title>
        <authorList>
            <person name="Deptula P."/>
            <person name="Laine P."/>
            <person name="Smolander O.-P."/>
            <person name="Paulin L."/>
            <person name="Auvinen P."/>
            <person name="Varmanen P."/>
        </authorList>
    </citation>
    <scope>NUCLEOTIDE SEQUENCE [LARGE SCALE GENOMIC DNA]</scope>
    <source>
        <strain evidence="12">JS280</strain>
    </source>
</reference>